<proteinExistence type="inferred from homology"/>
<sequence>MRPGMIQTLEVIRKIDTGYVLEGNILLHHNEIDNQLEPGQHIEIFLYTDKKGQTVATGKIPFISRDTYGWADVVEKMPGLGVFVDIGTTKEILVSMDDLPLFEKVWPDEKDKLFVTLGKDRKGRLLAIPAAESAFDHLWETAPGAILNKTISGRVYRTSKEGAAVITANNYRGFIHHTERKTEPRLGELVKGRVIDVKEDGSINISLRPIKKESRIEDADNILMHLEQNGGIMPFSDKSDPEDIRGTFNISKAAFKRALGKLMKEQKVEQRNGNTFLTK</sequence>
<dbReference type="PANTHER" id="PTHR37296">
    <property type="entry name" value="CONSERVED VIRULENCE FACTOR B"/>
    <property type="match status" value="1"/>
</dbReference>
<dbReference type="InterPro" id="IPR040764">
    <property type="entry name" value="CvfB_WH"/>
</dbReference>
<dbReference type="Gene3D" id="2.40.50.140">
    <property type="entry name" value="Nucleic acid-binding proteins"/>
    <property type="match status" value="2"/>
</dbReference>
<dbReference type="InterPro" id="IPR048587">
    <property type="entry name" value="CvfB_S1_3rd"/>
</dbReference>
<dbReference type="Pfam" id="PF13509">
    <property type="entry name" value="S1_2"/>
    <property type="match status" value="1"/>
</dbReference>
<dbReference type="InterPro" id="IPR039566">
    <property type="entry name" value="CvfB_S1_st"/>
</dbReference>
<comment type="caution">
    <text evidence="3">The sequence shown here is derived from an EMBL/GenBank/DDBJ whole genome shotgun (WGS) entry which is preliminary data.</text>
</comment>
<dbReference type="Proteomes" id="UP001500866">
    <property type="component" value="Unassembled WGS sequence"/>
</dbReference>
<evidence type="ECO:0000259" key="2">
    <source>
        <dbReference type="PROSITE" id="PS50126"/>
    </source>
</evidence>
<evidence type="ECO:0000313" key="4">
    <source>
        <dbReference type="Proteomes" id="UP001500866"/>
    </source>
</evidence>
<name>A0ABP3QMF1_9BACI</name>
<accession>A0ABP3QMF1</accession>
<evidence type="ECO:0000256" key="1">
    <source>
        <dbReference type="PIRNR" id="PIRNR012524"/>
    </source>
</evidence>
<protein>
    <submittedName>
        <fullName evidence="3">S1-like domain-containing RNA-binding protein</fullName>
    </submittedName>
</protein>
<dbReference type="SMART" id="SM00316">
    <property type="entry name" value="S1"/>
    <property type="match status" value="1"/>
</dbReference>
<comment type="similarity">
    <text evidence="1">Belongs to the CvfB family.</text>
</comment>
<dbReference type="Pfam" id="PF21191">
    <property type="entry name" value="CvfB_1st"/>
    <property type="match status" value="1"/>
</dbReference>
<dbReference type="SUPFAM" id="SSF50249">
    <property type="entry name" value="Nucleic acid-binding proteins"/>
    <property type="match status" value="1"/>
</dbReference>
<dbReference type="InterPro" id="IPR012340">
    <property type="entry name" value="NA-bd_OB-fold"/>
</dbReference>
<keyword evidence="4" id="KW-1185">Reference proteome</keyword>
<dbReference type="InterPro" id="IPR036388">
    <property type="entry name" value="WH-like_DNA-bd_sf"/>
</dbReference>
<dbReference type="PROSITE" id="PS50126">
    <property type="entry name" value="S1"/>
    <property type="match status" value="1"/>
</dbReference>
<organism evidence="3 4">
    <name type="scientific">Virgibacillus siamensis</name>
    <dbReference type="NCBI Taxonomy" id="480071"/>
    <lineage>
        <taxon>Bacteria</taxon>
        <taxon>Bacillati</taxon>
        <taxon>Bacillota</taxon>
        <taxon>Bacilli</taxon>
        <taxon>Bacillales</taxon>
        <taxon>Bacillaceae</taxon>
        <taxon>Virgibacillus</taxon>
    </lineage>
</organism>
<dbReference type="InterPro" id="IPR048588">
    <property type="entry name" value="CvfB_S1_2nd"/>
</dbReference>
<dbReference type="InterPro" id="IPR003029">
    <property type="entry name" value="S1_domain"/>
</dbReference>
<dbReference type="Pfam" id="PF21543">
    <property type="entry name" value="CvfB_2nd"/>
    <property type="match status" value="1"/>
</dbReference>
<dbReference type="Gene3D" id="1.10.10.10">
    <property type="entry name" value="Winged helix-like DNA-binding domain superfamily/Winged helix DNA-binding domain"/>
    <property type="match status" value="1"/>
</dbReference>
<dbReference type="PIRSF" id="PIRSF012524">
    <property type="entry name" value="YitL_S1"/>
    <property type="match status" value="1"/>
</dbReference>
<dbReference type="EMBL" id="BAAADS010000001">
    <property type="protein sequence ID" value="GAA0590335.1"/>
    <property type="molecule type" value="Genomic_DNA"/>
</dbReference>
<feature type="domain" description="S1 motif" evidence="2">
    <location>
        <begin position="148"/>
        <end position="208"/>
    </location>
</feature>
<dbReference type="PANTHER" id="PTHR37296:SF1">
    <property type="entry name" value="CONSERVED VIRULENCE FACTOR B"/>
    <property type="match status" value="1"/>
</dbReference>
<evidence type="ECO:0000313" key="3">
    <source>
        <dbReference type="EMBL" id="GAA0590335.1"/>
    </source>
</evidence>
<reference evidence="4" key="1">
    <citation type="journal article" date="2019" name="Int. J. Syst. Evol. Microbiol.">
        <title>The Global Catalogue of Microorganisms (GCM) 10K type strain sequencing project: providing services to taxonomists for standard genome sequencing and annotation.</title>
        <authorList>
            <consortium name="The Broad Institute Genomics Platform"/>
            <consortium name="The Broad Institute Genome Sequencing Center for Infectious Disease"/>
            <person name="Wu L."/>
            <person name="Ma J."/>
        </authorList>
    </citation>
    <scope>NUCLEOTIDE SEQUENCE [LARGE SCALE GENOMIC DNA]</scope>
    <source>
        <strain evidence="4">JCM 15395</strain>
    </source>
</reference>
<dbReference type="Pfam" id="PF17783">
    <property type="entry name" value="WHD_CvfB"/>
    <property type="match status" value="1"/>
</dbReference>
<gene>
    <name evidence="3" type="ORF">GCM10009001_02870</name>
</gene>
<dbReference type="InterPro" id="IPR014464">
    <property type="entry name" value="CvfB_fam"/>
</dbReference>